<proteinExistence type="predicted"/>
<protein>
    <submittedName>
        <fullName evidence="1">Uncharacterized protein</fullName>
    </submittedName>
</protein>
<accession>M0G2C1</accession>
<gene>
    <name evidence="1" type="ORF">C457_16172</name>
</gene>
<organism evidence="1 2">
    <name type="scientific">Haloferax prahovense (strain DSM 18310 / JCM 13924 / TL6)</name>
    <dbReference type="NCBI Taxonomy" id="1227461"/>
    <lineage>
        <taxon>Archaea</taxon>
        <taxon>Methanobacteriati</taxon>
        <taxon>Methanobacteriota</taxon>
        <taxon>Stenosarchaea group</taxon>
        <taxon>Halobacteria</taxon>
        <taxon>Halobacteriales</taxon>
        <taxon>Haloferacaceae</taxon>
        <taxon>Haloferax</taxon>
    </lineage>
</organism>
<dbReference type="EMBL" id="AOLG01000053">
    <property type="protein sequence ID" value="ELZ65692.1"/>
    <property type="molecule type" value="Genomic_DNA"/>
</dbReference>
<dbReference type="AlphaFoldDB" id="M0G2C1"/>
<sequence>MRRILHNLFVSFLTAACLGKQEDSIIIKKLKMMDSPPPDRRVIRQFLSEWMECRPSIWFD</sequence>
<evidence type="ECO:0000313" key="2">
    <source>
        <dbReference type="Proteomes" id="UP000011559"/>
    </source>
</evidence>
<dbReference type="Proteomes" id="UP000011559">
    <property type="component" value="Unassembled WGS sequence"/>
</dbReference>
<evidence type="ECO:0000313" key="1">
    <source>
        <dbReference type="EMBL" id="ELZ65692.1"/>
    </source>
</evidence>
<name>M0G2C1_HALPT</name>
<keyword evidence="2" id="KW-1185">Reference proteome</keyword>
<reference evidence="1 2" key="1">
    <citation type="journal article" date="2014" name="PLoS Genet.">
        <title>Phylogenetically driven sequencing of extremely halophilic archaea reveals strategies for static and dynamic osmo-response.</title>
        <authorList>
            <person name="Becker E.A."/>
            <person name="Seitzer P.M."/>
            <person name="Tritt A."/>
            <person name="Larsen D."/>
            <person name="Krusor M."/>
            <person name="Yao A.I."/>
            <person name="Wu D."/>
            <person name="Madern D."/>
            <person name="Eisen J.A."/>
            <person name="Darling A.E."/>
            <person name="Facciotti M.T."/>
        </authorList>
    </citation>
    <scope>NUCLEOTIDE SEQUENCE [LARGE SCALE GENOMIC DNA]</scope>
    <source>
        <strain evidence="2">DSM 18310 / JCM 13924 / TL6</strain>
    </source>
</reference>
<dbReference type="PROSITE" id="PS51257">
    <property type="entry name" value="PROKAR_LIPOPROTEIN"/>
    <property type="match status" value="1"/>
</dbReference>
<comment type="caution">
    <text evidence="1">The sequence shown here is derived from an EMBL/GenBank/DDBJ whole genome shotgun (WGS) entry which is preliminary data.</text>
</comment>